<sequence>MAIVKRLLLPTLLTLLCGAPIVCYAQNVLMLQPQIANPPALNAPPLQMPKGSSVSGKGARKALQAAMHNDIALANLQFLDNLSGGGVDMIDIDHDRKPESTLFVHNIYLNR</sequence>
<evidence type="ECO:0000313" key="1">
    <source>
        <dbReference type="EMBL" id="MFM0105198.1"/>
    </source>
</evidence>
<keyword evidence="2" id="KW-1185">Reference proteome</keyword>
<dbReference type="EMBL" id="JAQQDW010000032">
    <property type="protein sequence ID" value="MFM0105198.1"/>
    <property type="molecule type" value="Genomic_DNA"/>
</dbReference>
<dbReference type="Proteomes" id="UP001629235">
    <property type="component" value="Unassembled WGS sequence"/>
</dbReference>
<name>A0ACC7NCF4_9BURK</name>
<accession>A0ACC7NCF4</accession>
<organism evidence="1 2">
    <name type="scientific">Paraburkholderia rhynchosiae</name>
    <dbReference type="NCBI Taxonomy" id="487049"/>
    <lineage>
        <taxon>Bacteria</taxon>
        <taxon>Pseudomonadati</taxon>
        <taxon>Pseudomonadota</taxon>
        <taxon>Betaproteobacteria</taxon>
        <taxon>Burkholderiales</taxon>
        <taxon>Burkholderiaceae</taxon>
        <taxon>Paraburkholderia</taxon>
    </lineage>
</organism>
<protein>
    <submittedName>
        <fullName evidence="1">Uncharacterized protein</fullName>
    </submittedName>
</protein>
<evidence type="ECO:0000313" key="2">
    <source>
        <dbReference type="Proteomes" id="UP001629235"/>
    </source>
</evidence>
<reference evidence="1 2" key="1">
    <citation type="journal article" date="2024" name="Chem. Sci.">
        <title>Discovery of megapolipeptins by genome mining of a Burkholderiales bacteria collection.</title>
        <authorList>
            <person name="Paulo B.S."/>
            <person name="Recchia M.J.J."/>
            <person name="Lee S."/>
            <person name="Fergusson C.H."/>
            <person name="Romanowski S.B."/>
            <person name="Hernandez A."/>
            <person name="Krull N."/>
            <person name="Liu D.Y."/>
            <person name="Cavanagh H."/>
            <person name="Bos A."/>
            <person name="Gray C.A."/>
            <person name="Murphy B.T."/>
            <person name="Linington R.G."/>
            <person name="Eustaquio A.S."/>
        </authorList>
    </citation>
    <scope>NUCLEOTIDE SEQUENCE [LARGE SCALE GENOMIC DNA]</scope>
    <source>
        <strain evidence="1 2">RL18-126-BIB-B</strain>
    </source>
</reference>
<comment type="caution">
    <text evidence="1">The sequence shown here is derived from an EMBL/GenBank/DDBJ whole genome shotgun (WGS) entry which is preliminary data.</text>
</comment>
<gene>
    <name evidence="1" type="ORF">PQR01_17325</name>
</gene>
<proteinExistence type="predicted"/>